<protein>
    <submittedName>
        <fullName evidence="3">Arabinogalactan peptide 22</fullName>
    </submittedName>
</protein>
<dbReference type="AlphaFoldDB" id="A0A199W818"/>
<keyword evidence="1" id="KW-0812">Transmembrane</keyword>
<keyword evidence="1" id="KW-1133">Transmembrane helix</keyword>
<evidence type="ECO:0000256" key="2">
    <source>
        <dbReference type="SAM" id="SignalP"/>
    </source>
</evidence>
<dbReference type="Proteomes" id="UP000092600">
    <property type="component" value="Unassembled WGS sequence"/>
</dbReference>
<dbReference type="Gramene" id="Aco000442.1.mrna1">
    <property type="protein sequence ID" value="Aco000442.1.mrna1.cds1"/>
    <property type="gene ID" value="Aco000442.1.path1"/>
</dbReference>
<evidence type="ECO:0000313" key="4">
    <source>
        <dbReference type="Proteomes" id="UP000092600"/>
    </source>
</evidence>
<gene>
    <name evidence="3" type="ORF">ACMD2_04106</name>
</gene>
<accession>A0A199W818</accession>
<comment type="caution">
    <text evidence="3">The sequence shown here is derived from an EMBL/GenBank/DDBJ whole genome shotgun (WGS) entry which is preliminary data.</text>
</comment>
<name>A0A199W818_ANACO</name>
<dbReference type="Pfam" id="PF06376">
    <property type="entry name" value="AGP"/>
    <property type="match status" value="1"/>
</dbReference>
<keyword evidence="2" id="KW-0732">Signal</keyword>
<dbReference type="EMBL" id="LSRQ01000088">
    <property type="protein sequence ID" value="OAY85464.1"/>
    <property type="molecule type" value="Genomic_DNA"/>
</dbReference>
<sequence>MSSTRACALFFAIAFISGLTQLAHGHSESAGGAVLHRIDAKVIDQGIAYVLMLVALLITYFVH</sequence>
<dbReference type="PANTHER" id="PTHR33374">
    <property type="entry name" value="ARABINOGALACTAN PROTEIN 20"/>
    <property type="match status" value="1"/>
</dbReference>
<feature type="chain" id="PRO_5008508605" evidence="2">
    <location>
        <begin position="26"/>
        <end position="63"/>
    </location>
</feature>
<feature type="signal peptide" evidence="2">
    <location>
        <begin position="1"/>
        <end position="25"/>
    </location>
</feature>
<proteinExistence type="predicted"/>
<dbReference type="InterPro" id="IPR009424">
    <property type="entry name" value="AGP16/20/22/41"/>
</dbReference>
<evidence type="ECO:0000256" key="1">
    <source>
        <dbReference type="SAM" id="Phobius"/>
    </source>
</evidence>
<organism evidence="3 4">
    <name type="scientific">Ananas comosus</name>
    <name type="common">Pineapple</name>
    <name type="synonym">Ananas ananas</name>
    <dbReference type="NCBI Taxonomy" id="4615"/>
    <lineage>
        <taxon>Eukaryota</taxon>
        <taxon>Viridiplantae</taxon>
        <taxon>Streptophyta</taxon>
        <taxon>Embryophyta</taxon>
        <taxon>Tracheophyta</taxon>
        <taxon>Spermatophyta</taxon>
        <taxon>Magnoliopsida</taxon>
        <taxon>Liliopsida</taxon>
        <taxon>Poales</taxon>
        <taxon>Bromeliaceae</taxon>
        <taxon>Bromelioideae</taxon>
        <taxon>Ananas</taxon>
    </lineage>
</organism>
<keyword evidence="1" id="KW-0472">Membrane</keyword>
<reference evidence="3 4" key="1">
    <citation type="journal article" date="2016" name="DNA Res.">
        <title>The draft genome of MD-2 pineapple using hybrid error correction of long reads.</title>
        <authorList>
            <person name="Redwan R.M."/>
            <person name="Saidin A."/>
            <person name="Kumar S.V."/>
        </authorList>
    </citation>
    <scope>NUCLEOTIDE SEQUENCE [LARGE SCALE GENOMIC DNA]</scope>
    <source>
        <strain evidence="4">cv. MD2</strain>
        <tissue evidence="3">Leaf</tissue>
    </source>
</reference>
<feature type="transmembrane region" description="Helical" evidence="1">
    <location>
        <begin position="46"/>
        <end position="62"/>
    </location>
</feature>
<evidence type="ECO:0000313" key="3">
    <source>
        <dbReference type="EMBL" id="OAY85464.1"/>
    </source>
</evidence>